<accession>A0A4P6XPQ9</accession>
<organism evidence="2 3">
    <name type="scientific">Metschnikowia aff. pulcherrima</name>
    <dbReference type="NCBI Taxonomy" id="2163413"/>
    <lineage>
        <taxon>Eukaryota</taxon>
        <taxon>Fungi</taxon>
        <taxon>Dikarya</taxon>
        <taxon>Ascomycota</taxon>
        <taxon>Saccharomycotina</taxon>
        <taxon>Pichiomycetes</taxon>
        <taxon>Metschnikowiaceae</taxon>
        <taxon>Metschnikowia</taxon>
    </lineage>
</organism>
<feature type="region of interest" description="Disordered" evidence="1">
    <location>
        <begin position="106"/>
        <end position="135"/>
    </location>
</feature>
<dbReference type="EMBL" id="CP034457">
    <property type="protein sequence ID" value="QBM88028.1"/>
    <property type="molecule type" value="Genomic_DNA"/>
</dbReference>
<feature type="compositionally biased region" description="Basic residues" evidence="1">
    <location>
        <begin position="117"/>
        <end position="135"/>
    </location>
</feature>
<gene>
    <name evidence="2" type="ORF">METSCH_B12440</name>
</gene>
<evidence type="ECO:0000256" key="1">
    <source>
        <dbReference type="SAM" id="MobiDB-lite"/>
    </source>
</evidence>
<dbReference type="STRING" id="2163413.A0A4P6XPQ9"/>
<dbReference type="InterPro" id="IPR006594">
    <property type="entry name" value="LisH"/>
</dbReference>
<keyword evidence="3" id="KW-1185">Reference proteome</keyword>
<evidence type="ECO:0000313" key="3">
    <source>
        <dbReference type="Proteomes" id="UP000292447"/>
    </source>
</evidence>
<dbReference type="PROSITE" id="PS50896">
    <property type="entry name" value="LISH"/>
    <property type="match status" value="1"/>
</dbReference>
<reference evidence="3" key="1">
    <citation type="submission" date="2019-03" db="EMBL/GenBank/DDBJ databases">
        <title>Snf2 controls pulcherriminic acid biosynthesis and connects pigmentation and antifungal activity of the yeast Metschnikowia pulcherrima.</title>
        <authorList>
            <person name="Gore-Lloyd D."/>
            <person name="Sumann I."/>
            <person name="Brachmann A.O."/>
            <person name="Schneeberger K."/>
            <person name="Ortiz-Merino R.A."/>
            <person name="Moreno-Beltran M."/>
            <person name="Schlaefli M."/>
            <person name="Kirner P."/>
            <person name="Santos Kron A."/>
            <person name="Wolfe K.H."/>
            <person name="Piel J."/>
            <person name="Ahrens C.H."/>
            <person name="Henk D."/>
            <person name="Freimoser F.M."/>
        </authorList>
    </citation>
    <scope>NUCLEOTIDE SEQUENCE [LARGE SCALE GENOMIC DNA]</scope>
    <source>
        <strain evidence="3">APC 1.2</strain>
    </source>
</reference>
<name>A0A4P6XPQ9_9ASCO</name>
<sequence length="445" mass="47592">MSGYNERDGPPRATREAFLQHLHEYLVQSGCMQTANALSKEASLHPLGDVQESFFYDWWCLLMSSHNFLAPNQGDNGASSAQNDQYKAFMNPQATEVLAQAQAPTTAPAPIAVRPPPKGKAKGRKSLAQGKPKKKGLPILVPGVAPLVVQRNLGSGVQQAAGNTGRVSSKNTQSLKRAQSPGTPHWDNNQSLSDSARAQQTPVVMPQMPQIAEQTTSLGLHSAGMTKQHTSPQVADVHSEQTDPQFIQHQQLLQQQQFLLLQHGSNLSNTPGMGPAPGMPVSVGGSIAVNGMMVHNPDAMGAMGNANEPHFLEDMMGSGMYVNNGLNFPPDAQMNGLGFDAVALRPMSTEYQANGEIYAAQTGLKEDFDGRGDHAGMNNPAVISDNFMNVNFGFDINAPMQLAPEQNTIGLEGPASFRMGQNYGFNGDAGGNGEFFLEAPLTMTL</sequence>
<evidence type="ECO:0000313" key="2">
    <source>
        <dbReference type="EMBL" id="QBM88028.1"/>
    </source>
</evidence>
<feature type="region of interest" description="Disordered" evidence="1">
    <location>
        <begin position="157"/>
        <end position="195"/>
    </location>
</feature>
<dbReference type="Proteomes" id="UP000292447">
    <property type="component" value="Chromosome II"/>
</dbReference>
<dbReference type="AlphaFoldDB" id="A0A4P6XPQ9"/>
<proteinExistence type="predicted"/>
<protein>
    <submittedName>
        <fullName evidence="2">Uncharacterized protein</fullName>
    </submittedName>
</protein>